<feature type="region of interest" description="Disordered" evidence="1">
    <location>
        <begin position="48"/>
        <end position="72"/>
    </location>
</feature>
<gene>
    <name evidence="2" type="ORF">GCM10014713_48200</name>
</gene>
<reference evidence="2" key="2">
    <citation type="submission" date="2020-09" db="EMBL/GenBank/DDBJ databases">
        <authorList>
            <person name="Sun Q."/>
            <person name="Ohkuma M."/>
        </authorList>
    </citation>
    <scope>NUCLEOTIDE SEQUENCE</scope>
    <source>
        <strain evidence="2">JCM 3172</strain>
    </source>
</reference>
<proteinExistence type="predicted"/>
<accession>A0A918HAG5</accession>
<protein>
    <submittedName>
        <fullName evidence="2">Uncharacterized protein</fullName>
    </submittedName>
</protein>
<evidence type="ECO:0000313" key="3">
    <source>
        <dbReference type="Proteomes" id="UP000619486"/>
    </source>
</evidence>
<organism evidence="2 3">
    <name type="scientific">Streptomyces purpureus</name>
    <dbReference type="NCBI Taxonomy" id="1951"/>
    <lineage>
        <taxon>Bacteria</taxon>
        <taxon>Bacillati</taxon>
        <taxon>Actinomycetota</taxon>
        <taxon>Actinomycetes</taxon>
        <taxon>Kitasatosporales</taxon>
        <taxon>Streptomycetaceae</taxon>
        <taxon>Streptomyces</taxon>
    </lineage>
</organism>
<comment type="caution">
    <text evidence="2">The sequence shown here is derived from an EMBL/GenBank/DDBJ whole genome shotgun (WGS) entry which is preliminary data.</text>
</comment>
<dbReference type="EMBL" id="BMQQ01000020">
    <property type="protein sequence ID" value="GGT48247.1"/>
    <property type="molecule type" value="Genomic_DNA"/>
</dbReference>
<dbReference type="RefSeq" id="WP_019886051.1">
    <property type="nucleotide sequence ID" value="NZ_BMQQ01000020.1"/>
</dbReference>
<evidence type="ECO:0000256" key="1">
    <source>
        <dbReference type="SAM" id="MobiDB-lite"/>
    </source>
</evidence>
<name>A0A918HAG5_9ACTN</name>
<evidence type="ECO:0000313" key="2">
    <source>
        <dbReference type="EMBL" id="GGT48247.1"/>
    </source>
</evidence>
<dbReference type="AlphaFoldDB" id="A0A918HAG5"/>
<sequence length="72" mass="7989">MAALGVFFGLLAVGVLCLIVTLVRRGSGRTENVEGLLIEQQRRLQAHSDRNTYHSTVVHNTPHGLDGRRRQP</sequence>
<keyword evidence="3" id="KW-1185">Reference proteome</keyword>
<reference evidence="2" key="1">
    <citation type="journal article" date="2014" name="Int. J. Syst. Evol. Microbiol.">
        <title>Complete genome sequence of Corynebacterium casei LMG S-19264T (=DSM 44701T), isolated from a smear-ripened cheese.</title>
        <authorList>
            <consortium name="US DOE Joint Genome Institute (JGI-PGF)"/>
            <person name="Walter F."/>
            <person name="Albersmeier A."/>
            <person name="Kalinowski J."/>
            <person name="Ruckert C."/>
        </authorList>
    </citation>
    <scope>NUCLEOTIDE SEQUENCE</scope>
    <source>
        <strain evidence="2">JCM 3172</strain>
    </source>
</reference>
<dbReference type="Proteomes" id="UP000619486">
    <property type="component" value="Unassembled WGS sequence"/>
</dbReference>